<dbReference type="EMBL" id="CP101806">
    <property type="protein sequence ID" value="UUD35346.1"/>
    <property type="molecule type" value="Genomic_DNA"/>
</dbReference>
<dbReference type="Proteomes" id="UP001058569">
    <property type="component" value="Chromosome"/>
</dbReference>
<protein>
    <submittedName>
        <fullName evidence="1">Uncharacterized protein</fullName>
    </submittedName>
</protein>
<accession>A0ABY5J2S4</accession>
<dbReference type="NCBIfam" id="NF045770">
    <property type="entry name" value="MPN403_MG284_C"/>
    <property type="match status" value="1"/>
</dbReference>
<proteinExistence type="predicted"/>
<dbReference type="InterPro" id="IPR058231">
    <property type="entry name" value="MG284-like_C"/>
</dbReference>
<sequence>MNNILSFFASKYQMSNLQKYRSVETIINMEKAIFIKNKQEAFSDKYSTNNEASFRSKNFFTDKFKKVFNCLSNVSQLIIKNEFMKRNENKLWYEDYFSKSTYYKNRKIAIDEFLIYYLEYSNNRL</sequence>
<evidence type="ECO:0000313" key="2">
    <source>
        <dbReference type="Proteomes" id="UP001058569"/>
    </source>
</evidence>
<organism evidence="1 2">
    <name type="scientific">Mycoplasmopsis caviae</name>
    <dbReference type="NCBI Taxonomy" id="55603"/>
    <lineage>
        <taxon>Bacteria</taxon>
        <taxon>Bacillati</taxon>
        <taxon>Mycoplasmatota</taxon>
        <taxon>Mycoplasmoidales</taxon>
        <taxon>Metamycoplasmataceae</taxon>
        <taxon>Mycoplasmopsis</taxon>
    </lineage>
</organism>
<reference evidence="1" key="1">
    <citation type="submission" date="2022-07" db="EMBL/GenBank/DDBJ databases">
        <title>Complete genome of Mycoplasma caviae type strain G122.</title>
        <authorList>
            <person name="Spergser J."/>
        </authorList>
    </citation>
    <scope>NUCLEOTIDE SEQUENCE</scope>
    <source>
        <strain evidence="1">G122</strain>
    </source>
</reference>
<dbReference type="RefSeq" id="WP_126118130.1">
    <property type="nucleotide sequence ID" value="NZ_CP101806.1"/>
</dbReference>
<keyword evidence="2" id="KW-1185">Reference proteome</keyword>
<gene>
    <name evidence="1" type="ORF">NPA07_00505</name>
</gene>
<name>A0ABY5J2S4_9BACT</name>
<evidence type="ECO:0000313" key="1">
    <source>
        <dbReference type="EMBL" id="UUD35346.1"/>
    </source>
</evidence>